<dbReference type="STRING" id="1703770.AMJ39_00595"/>
<dbReference type="GO" id="GO:0006412">
    <property type="term" value="P:translation"/>
    <property type="evidence" value="ECO:0007669"/>
    <property type="project" value="UniProtKB-UniRule"/>
</dbReference>
<evidence type="ECO:0000256" key="3">
    <source>
        <dbReference type="ARBA" id="ARBA00023274"/>
    </source>
</evidence>
<dbReference type="EMBL" id="LIZS01000004">
    <property type="protein sequence ID" value="KPJ54279.1"/>
    <property type="molecule type" value="Genomic_DNA"/>
</dbReference>
<comment type="caution">
    <text evidence="7">The sequence shown here is derived from an EMBL/GenBank/DDBJ whole genome shotgun (WGS) entry which is preliminary data.</text>
</comment>
<name>A0A0S7WVU3_UNCT6</name>
<comment type="similarity">
    <text evidence="1 5">Belongs to the universal ribosomal protein uL29 family.</text>
</comment>
<proteinExistence type="inferred from homology"/>
<dbReference type="GO" id="GO:0003735">
    <property type="term" value="F:structural constituent of ribosome"/>
    <property type="evidence" value="ECO:0007669"/>
    <property type="project" value="InterPro"/>
</dbReference>
<dbReference type="HAMAP" id="MF_00374">
    <property type="entry name" value="Ribosomal_uL29"/>
    <property type="match status" value="1"/>
</dbReference>
<dbReference type="AlphaFoldDB" id="A0A0S7WVU3"/>
<dbReference type="PROSITE" id="PS00579">
    <property type="entry name" value="RIBOSOMAL_L29"/>
    <property type="match status" value="1"/>
</dbReference>
<dbReference type="NCBIfam" id="TIGR00012">
    <property type="entry name" value="L29"/>
    <property type="match status" value="1"/>
</dbReference>
<dbReference type="GO" id="GO:0022625">
    <property type="term" value="C:cytosolic large ribosomal subunit"/>
    <property type="evidence" value="ECO:0007669"/>
    <property type="project" value="TreeGrafter"/>
</dbReference>
<dbReference type="FunFam" id="1.10.287.310:FF:000001">
    <property type="entry name" value="50S ribosomal protein L29"/>
    <property type="match status" value="1"/>
</dbReference>
<evidence type="ECO:0000256" key="1">
    <source>
        <dbReference type="ARBA" id="ARBA00009254"/>
    </source>
</evidence>
<dbReference type="PANTHER" id="PTHR10916:SF0">
    <property type="entry name" value="LARGE RIBOSOMAL SUBUNIT PROTEIN UL29C"/>
    <property type="match status" value="1"/>
</dbReference>
<gene>
    <name evidence="5" type="primary">rpmC</name>
    <name evidence="7" type="ORF">AMJ39_00595</name>
</gene>
<dbReference type="Pfam" id="PF00831">
    <property type="entry name" value="Ribosomal_L29"/>
    <property type="match status" value="1"/>
</dbReference>
<evidence type="ECO:0000256" key="6">
    <source>
        <dbReference type="SAM" id="Coils"/>
    </source>
</evidence>
<evidence type="ECO:0000256" key="2">
    <source>
        <dbReference type="ARBA" id="ARBA00022980"/>
    </source>
</evidence>
<keyword evidence="6" id="KW-0175">Coiled coil</keyword>
<evidence type="ECO:0000313" key="8">
    <source>
        <dbReference type="Proteomes" id="UP000052008"/>
    </source>
</evidence>
<keyword evidence="2 5" id="KW-0689">Ribosomal protein</keyword>
<dbReference type="Proteomes" id="UP000052008">
    <property type="component" value="Unassembled WGS sequence"/>
</dbReference>
<organism evidence="7 8">
    <name type="scientific">candidate division TA06 bacterium DG_24</name>
    <dbReference type="NCBI Taxonomy" id="1703770"/>
    <lineage>
        <taxon>Bacteria</taxon>
        <taxon>Bacteria division TA06</taxon>
    </lineage>
</organism>
<reference evidence="7 8" key="1">
    <citation type="journal article" date="2015" name="Microbiome">
        <title>Genomic resolution of linkages in carbon, nitrogen, and sulfur cycling among widespread estuary sediment bacteria.</title>
        <authorList>
            <person name="Baker B.J."/>
            <person name="Lazar C.S."/>
            <person name="Teske A.P."/>
            <person name="Dick G.J."/>
        </authorList>
    </citation>
    <scope>NUCLEOTIDE SEQUENCE [LARGE SCALE GENOMIC DNA]</scope>
    <source>
        <strain evidence="7">DG_24</strain>
    </source>
</reference>
<dbReference type="CDD" id="cd00427">
    <property type="entry name" value="Ribosomal_L29_HIP"/>
    <property type="match status" value="1"/>
</dbReference>
<dbReference type="InterPro" id="IPR018254">
    <property type="entry name" value="Ribosomal_uL29_CS"/>
</dbReference>
<feature type="coiled-coil region" evidence="6">
    <location>
        <begin position="4"/>
        <end position="31"/>
    </location>
</feature>
<protein>
    <recommendedName>
        <fullName evidence="4 5">Large ribosomal subunit protein uL29</fullName>
    </recommendedName>
</protein>
<keyword evidence="3 5" id="KW-0687">Ribonucleoprotein</keyword>
<evidence type="ECO:0000313" key="7">
    <source>
        <dbReference type="EMBL" id="KPJ54279.1"/>
    </source>
</evidence>
<sequence>MRARELRQMTRTELETRLHDLEEELFNLRLRHVSQELTNPLRIRTVRREIARIRTILGGGEIGA</sequence>
<dbReference type="InterPro" id="IPR001854">
    <property type="entry name" value="Ribosomal_uL29"/>
</dbReference>
<dbReference type="InterPro" id="IPR050063">
    <property type="entry name" value="Ribosomal_protein_uL29"/>
</dbReference>
<accession>A0A0S7WVU3</accession>
<dbReference type="PANTHER" id="PTHR10916">
    <property type="entry name" value="60S RIBOSOMAL PROTEIN L35/50S RIBOSOMAL PROTEIN L29"/>
    <property type="match status" value="1"/>
</dbReference>
<evidence type="ECO:0000256" key="5">
    <source>
        <dbReference type="HAMAP-Rule" id="MF_00374"/>
    </source>
</evidence>
<evidence type="ECO:0000256" key="4">
    <source>
        <dbReference type="ARBA" id="ARBA00035204"/>
    </source>
</evidence>
<dbReference type="Gene3D" id="1.10.287.310">
    <property type="match status" value="1"/>
</dbReference>
<dbReference type="InterPro" id="IPR036049">
    <property type="entry name" value="Ribosomal_uL29_sf"/>
</dbReference>
<dbReference type="SUPFAM" id="SSF46561">
    <property type="entry name" value="Ribosomal protein L29 (L29p)"/>
    <property type="match status" value="1"/>
</dbReference>